<dbReference type="AlphaFoldDB" id="A0A518ERY7"/>
<keyword evidence="1" id="KW-0812">Transmembrane</keyword>
<name>A0A518ERY7_9BACT</name>
<keyword evidence="4" id="KW-1185">Reference proteome</keyword>
<dbReference type="InterPro" id="IPR025641">
    <property type="entry name" value="DUF4340"/>
</dbReference>
<evidence type="ECO:0000256" key="1">
    <source>
        <dbReference type="SAM" id="Phobius"/>
    </source>
</evidence>
<feature type="domain" description="DUF4340" evidence="2">
    <location>
        <begin position="95"/>
        <end position="222"/>
    </location>
</feature>
<keyword evidence="1" id="KW-0472">Membrane</keyword>
<evidence type="ECO:0000313" key="4">
    <source>
        <dbReference type="Proteomes" id="UP000320390"/>
    </source>
</evidence>
<protein>
    <recommendedName>
        <fullName evidence="2">DUF4340 domain-containing protein</fullName>
    </recommendedName>
</protein>
<organism evidence="3 4">
    <name type="scientific">Saltatorellus ferox</name>
    <dbReference type="NCBI Taxonomy" id="2528018"/>
    <lineage>
        <taxon>Bacteria</taxon>
        <taxon>Pseudomonadati</taxon>
        <taxon>Planctomycetota</taxon>
        <taxon>Planctomycetia</taxon>
        <taxon>Planctomycetia incertae sedis</taxon>
        <taxon>Saltatorellus</taxon>
    </lineage>
</organism>
<evidence type="ECO:0000313" key="3">
    <source>
        <dbReference type="EMBL" id="QDV06854.1"/>
    </source>
</evidence>
<gene>
    <name evidence="3" type="ORF">Poly30_23710</name>
</gene>
<accession>A0A518ERY7</accession>
<keyword evidence="1" id="KW-1133">Transmembrane helix</keyword>
<feature type="transmembrane region" description="Helical" evidence="1">
    <location>
        <begin position="12"/>
        <end position="31"/>
    </location>
</feature>
<dbReference type="EMBL" id="CP036434">
    <property type="protein sequence ID" value="QDV06854.1"/>
    <property type="molecule type" value="Genomic_DNA"/>
</dbReference>
<sequence>MGARGGFLHVAVRNWILVLILGALAGSWFVGDAGGGISQRQIQPVLPGFDASRARSIVLERADLAAVETGGLERTTLTRRTSVETTGDVGAPDVWTIAELHGTAAFADRVDDLLSRIGSMTTLDLVSEEPGSHAGYGLTKAKALQLRVSEQERMGDSPMVDLLIAPAPGRAAYVLAAGDDRVWRIARFTPPSASPRAWFDDSSLMPLPDRGISAIRASGPALEGEPVIVRTYPGGDRYTSATGETLVTQAVLDLFKRLRTLFPTDVVAEKVAGEPLDGEPWFSIEVEPIVGGNDFRIDFARPEESPEGGARFVRAARLQGTITVTVSAATVEKLVESLQRLRE</sequence>
<reference evidence="3 4" key="1">
    <citation type="submission" date="2019-02" db="EMBL/GenBank/DDBJ databases">
        <title>Deep-cultivation of Planctomycetes and their phenomic and genomic characterization uncovers novel biology.</title>
        <authorList>
            <person name="Wiegand S."/>
            <person name="Jogler M."/>
            <person name="Boedeker C."/>
            <person name="Pinto D."/>
            <person name="Vollmers J."/>
            <person name="Rivas-Marin E."/>
            <person name="Kohn T."/>
            <person name="Peeters S.H."/>
            <person name="Heuer A."/>
            <person name="Rast P."/>
            <person name="Oberbeckmann S."/>
            <person name="Bunk B."/>
            <person name="Jeske O."/>
            <person name="Meyerdierks A."/>
            <person name="Storesund J.E."/>
            <person name="Kallscheuer N."/>
            <person name="Luecker S."/>
            <person name="Lage O.M."/>
            <person name="Pohl T."/>
            <person name="Merkel B.J."/>
            <person name="Hornburger P."/>
            <person name="Mueller R.-W."/>
            <person name="Bruemmer F."/>
            <person name="Labrenz M."/>
            <person name="Spormann A.M."/>
            <person name="Op den Camp H."/>
            <person name="Overmann J."/>
            <person name="Amann R."/>
            <person name="Jetten M.S.M."/>
            <person name="Mascher T."/>
            <person name="Medema M.H."/>
            <person name="Devos D.P."/>
            <person name="Kaster A.-K."/>
            <person name="Ovreas L."/>
            <person name="Rohde M."/>
            <person name="Galperin M.Y."/>
            <person name="Jogler C."/>
        </authorList>
    </citation>
    <scope>NUCLEOTIDE SEQUENCE [LARGE SCALE GENOMIC DNA]</scope>
    <source>
        <strain evidence="3 4">Poly30</strain>
    </source>
</reference>
<proteinExistence type="predicted"/>
<dbReference type="Pfam" id="PF14238">
    <property type="entry name" value="DUF4340"/>
    <property type="match status" value="1"/>
</dbReference>
<evidence type="ECO:0000259" key="2">
    <source>
        <dbReference type="Pfam" id="PF14238"/>
    </source>
</evidence>
<dbReference type="Proteomes" id="UP000320390">
    <property type="component" value="Chromosome"/>
</dbReference>